<dbReference type="InterPro" id="IPR018392">
    <property type="entry name" value="LysM"/>
</dbReference>
<accession>A0A2S5J1X5</accession>
<dbReference type="RefSeq" id="WP_104120059.1">
    <property type="nucleotide sequence ID" value="NZ_PRKW01000001.1"/>
</dbReference>
<feature type="transmembrane region" description="Helical" evidence="2">
    <location>
        <begin position="7"/>
        <end position="29"/>
    </location>
</feature>
<feature type="transmembrane region" description="Helical" evidence="2">
    <location>
        <begin position="41"/>
        <end position="67"/>
    </location>
</feature>
<comment type="caution">
    <text evidence="3">The sequence shown here is derived from an EMBL/GenBank/DDBJ whole genome shotgun (WGS) entry which is preliminary data.</text>
</comment>
<proteinExistence type="predicted"/>
<keyword evidence="2" id="KW-0812">Transmembrane</keyword>
<gene>
    <name evidence="3" type="ORF">C4K88_02680</name>
</gene>
<feature type="transmembrane region" description="Helical" evidence="2">
    <location>
        <begin position="93"/>
        <end position="112"/>
    </location>
</feature>
<name>A0A2S5J1X5_9MICC</name>
<protein>
    <recommendedName>
        <fullName evidence="5">LysM domain-containing protein</fullName>
    </recommendedName>
</protein>
<keyword evidence="2" id="KW-1133">Transmembrane helix</keyword>
<keyword evidence="4" id="KW-1185">Reference proteome</keyword>
<evidence type="ECO:0008006" key="5">
    <source>
        <dbReference type="Google" id="ProtNLM"/>
    </source>
</evidence>
<dbReference type="AlphaFoldDB" id="A0A2S5J1X5"/>
<organism evidence="3 4">
    <name type="scientific">Arthrobacter pityocampae</name>
    <dbReference type="NCBI Taxonomy" id="547334"/>
    <lineage>
        <taxon>Bacteria</taxon>
        <taxon>Bacillati</taxon>
        <taxon>Actinomycetota</taxon>
        <taxon>Actinomycetes</taxon>
        <taxon>Micrococcales</taxon>
        <taxon>Micrococcaceae</taxon>
        <taxon>Arthrobacter</taxon>
    </lineage>
</organism>
<dbReference type="OrthoDB" id="3210682at2"/>
<keyword evidence="2" id="KW-0472">Membrane</keyword>
<feature type="region of interest" description="Disordered" evidence="1">
    <location>
        <begin position="115"/>
        <end position="177"/>
    </location>
</feature>
<dbReference type="Proteomes" id="UP000239297">
    <property type="component" value="Unassembled WGS sequence"/>
</dbReference>
<dbReference type="CDD" id="cd00118">
    <property type="entry name" value="LysM"/>
    <property type="match status" value="1"/>
</dbReference>
<sequence>MKTSDTIQAGLILGCGVVTTGAGTALLVGRQATGRPVLEDALGLALAGLGLAVVGGWVVLFLVALLAELLHRRGPSIAATCASRCAPALMRRLAVALLGLNLLAVPAVAHAATAGTAGSPGPAVAATTGAAGSPGQAPSAAGRSASVAAPGPTDPRPEPVSPAWQPEPLPVDGGPLVRGPSRAVVDAEEAVVAPGDSLWSIVAARLGPLATAADIAEVWPTWYEANRALIGDDPSLLLPGTVLQAPSG</sequence>
<dbReference type="Gene3D" id="3.10.350.10">
    <property type="entry name" value="LysM domain"/>
    <property type="match status" value="1"/>
</dbReference>
<dbReference type="EMBL" id="PRKW01000001">
    <property type="protein sequence ID" value="PPB50795.1"/>
    <property type="molecule type" value="Genomic_DNA"/>
</dbReference>
<evidence type="ECO:0000313" key="4">
    <source>
        <dbReference type="Proteomes" id="UP000239297"/>
    </source>
</evidence>
<reference evidence="3 4" key="1">
    <citation type="journal article" date="2014" name="Int. J. Syst. Evol. Microbiol.">
        <title>Arthrobacter pityocampae sp. nov., isolated from Thaumetopoea pityocampa (Lep., Thaumetopoeidae).</title>
        <authorList>
            <person name="Ince I.A."/>
            <person name="Demirbag Z."/>
            <person name="Kati H."/>
        </authorList>
    </citation>
    <scope>NUCLEOTIDE SEQUENCE [LARGE SCALE GENOMIC DNA]</scope>
    <source>
        <strain evidence="3 4">Tp2</strain>
    </source>
</reference>
<evidence type="ECO:0000256" key="2">
    <source>
        <dbReference type="SAM" id="Phobius"/>
    </source>
</evidence>
<dbReference type="InterPro" id="IPR036779">
    <property type="entry name" value="LysM_dom_sf"/>
</dbReference>
<evidence type="ECO:0000313" key="3">
    <source>
        <dbReference type="EMBL" id="PPB50795.1"/>
    </source>
</evidence>
<evidence type="ECO:0000256" key="1">
    <source>
        <dbReference type="SAM" id="MobiDB-lite"/>
    </source>
</evidence>
<feature type="compositionally biased region" description="Pro residues" evidence="1">
    <location>
        <begin position="152"/>
        <end position="169"/>
    </location>
</feature>
<feature type="compositionally biased region" description="Low complexity" evidence="1">
    <location>
        <begin position="115"/>
        <end position="146"/>
    </location>
</feature>